<sequence>MKKVMFINLYDFSSLKRIQTPLGLLSLYFILKNKTDYDVEICDFNDVYYDGILRDDGFQKNIDCMVDYIIGKKPDIISVYTMCNNYHIALFLCKAIRKKNPNIITLLAGPHATMVAEETLSGFDSIDYIGLGEGEETIVPILNGILNNNVEGIVGLAYRDVEGKIIANWNRTEIADIESLEVIDFTKVGVEADKIRELGSVDIEGGRGCPFRCAFCSTQKFWGNHFRVKSIPKIISEVEFYMEKLQIRDFNFQHDLFTFNKKYILEFCDEIIKRKMNITWKCSARIDTVDREMLLKMSESGCVGIFFGVETGSKTVQRAVNKNLKLEKVDQVLKGLIESNITAVFSFIYGFPTELGEDLNDTLTMIHQIKKDNITRNFKGTFLIELWPLAFLPGTSMGHNYYDDLKFNEFRGMDFNNSDYTRCSEVNDLVKENKKIFLNFYSIEKNSTVEFKFLNVFIMYLFNFCYSFIYEAMDLIIEYYNNNILEMYLDFFKYNRDEVISFFQNKTIGGILPKYDELGEFFSILDSFVGKSPVCKSASEKYPDTMKTIKSYASMFQGKSNKNSQSPGNVQASLYKALERRYPKLLLPVEKGMSATELYRDVVSRGKVYRNSDNLFKTSDKDFMMHLDTRSEQIELIYMHNRADYERFIQVMAYRCEPVHIPDKSNVFVLNEVTNWEKIREYKKEYVRLGGNEWEKELDAFMSNRKNYTETVIVCGQKSGEASSYPEHRPDSIENIQFNAKIRLFQQLSSYLSSKNNLKSSDKLTNRLVNDCVALILTTGQYDKDIAMAMVNIKNGKCFDTAKLQKYITEGENIEGLVCKAVKLTSHLEDIFNSYSGDLGDAESLMEHIYLNVLTTL</sequence>
<dbReference type="PROSITE" id="PS51332">
    <property type="entry name" value="B12_BINDING"/>
    <property type="match status" value="1"/>
</dbReference>
<dbReference type="SUPFAM" id="SSF102114">
    <property type="entry name" value="Radical SAM enzymes"/>
    <property type="match status" value="1"/>
</dbReference>
<dbReference type="PROSITE" id="PS51918">
    <property type="entry name" value="RADICAL_SAM"/>
    <property type="match status" value="1"/>
</dbReference>
<dbReference type="CDD" id="cd01335">
    <property type="entry name" value="Radical_SAM"/>
    <property type="match status" value="1"/>
</dbReference>
<dbReference type="InterPro" id="IPR007197">
    <property type="entry name" value="rSAM"/>
</dbReference>
<reference evidence="10 11" key="1">
    <citation type="journal article" date="2013" name="Genome Announc.">
        <title>Draft Genome Sequence of the Cellulolytic Bacterium Clostridium papyrosolvens C7 (ATCC 700395).</title>
        <authorList>
            <person name="Zepeda V."/>
            <person name="Dassa B."/>
            <person name="Borovok I."/>
            <person name="Lamed R."/>
            <person name="Bayer E.A."/>
            <person name="Cate J.H."/>
        </authorList>
    </citation>
    <scope>NUCLEOTIDE SEQUENCE [LARGE SCALE GENOMIC DNA]</scope>
    <source>
        <strain evidence="10 11">C7</strain>
    </source>
</reference>
<dbReference type="AlphaFoldDB" id="U4R2V3"/>
<evidence type="ECO:0000256" key="7">
    <source>
        <dbReference type="ARBA" id="ARBA00023014"/>
    </source>
</evidence>
<evidence type="ECO:0000256" key="6">
    <source>
        <dbReference type="ARBA" id="ARBA00023004"/>
    </source>
</evidence>
<dbReference type="GO" id="GO:0046872">
    <property type="term" value="F:metal ion binding"/>
    <property type="evidence" value="ECO:0007669"/>
    <property type="project" value="UniProtKB-KW"/>
</dbReference>
<dbReference type="PATRIC" id="fig|1330534.3.peg.1642"/>
<protein>
    <submittedName>
        <fullName evidence="10">Uncharacterized protein</fullName>
    </submittedName>
</protein>
<proteinExistence type="predicted"/>
<dbReference type="Gene3D" id="3.80.30.20">
    <property type="entry name" value="tm_1862 like domain"/>
    <property type="match status" value="1"/>
</dbReference>
<dbReference type="InterPro" id="IPR034466">
    <property type="entry name" value="Methyltransferase_Class_B"/>
</dbReference>
<evidence type="ECO:0000259" key="9">
    <source>
        <dbReference type="PROSITE" id="PS51918"/>
    </source>
</evidence>
<keyword evidence="3" id="KW-0808">Transferase</keyword>
<keyword evidence="4" id="KW-0949">S-adenosyl-L-methionine</keyword>
<dbReference type="EMBL" id="ATAY01000026">
    <property type="protein sequence ID" value="EPR12521.1"/>
    <property type="molecule type" value="Genomic_DNA"/>
</dbReference>
<dbReference type="SFLD" id="SFLDS00029">
    <property type="entry name" value="Radical_SAM"/>
    <property type="match status" value="1"/>
</dbReference>
<dbReference type="InterPro" id="IPR023404">
    <property type="entry name" value="rSAM_horseshoe"/>
</dbReference>
<dbReference type="GO" id="GO:0051539">
    <property type="term" value="F:4 iron, 4 sulfur cluster binding"/>
    <property type="evidence" value="ECO:0007669"/>
    <property type="project" value="UniProtKB-KW"/>
</dbReference>
<dbReference type="SFLD" id="SFLDG01123">
    <property type="entry name" value="methyltransferase_(Class_B)"/>
    <property type="match status" value="1"/>
</dbReference>
<dbReference type="Gene3D" id="3.40.50.280">
    <property type="entry name" value="Cobalamin-binding domain"/>
    <property type="match status" value="1"/>
</dbReference>
<dbReference type="Pfam" id="PF22541">
    <property type="entry name" value="DUF7005"/>
    <property type="match status" value="1"/>
</dbReference>
<evidence type="ECO:0000256" key="1">
    <source>
        <dbReference type="ARBA" id="ARBA00001966"/>
    </source>
</evidence>
<dbReference type="Pfam" id="PF04055">
    <property type="entry name" value="Radical_SAM"/>
    <property type="match status" value="1"/>
</dbReference>
<dbReference type="RefSeq" id="WP_020815196.1">
    <property type="nucleotide sequence ID" value="NZ_ATAY01000026.1"/>
</dbReference>
<dbReference type="InterPro" id="IPR006158">
    <property type="entry name" value="Cobalamin-bd"/>
</dbReference>
<comment type="caution">
    <text evidence="10">The sequence shown here is derived from an EMBL/GenBank/DDBJ whole genome shotgun (WGS) entry which is preliminary data.</text>
</comment>
<dbReference type="Proteomes" id="UP000016860">
    <property type="component" value="Unassembled WGS sequence"/>
</dbReference>
<evidence type="ECO:0000256" key="2">
    <source>
        <dbReference type="ARBA" id="ARBA00022603"/>
    </source>
</evidence>
<keyword evidence="7" id="KW-0411">Iron-sulfur</keyword>
<evidence type="ECO:0000259" key="8">
    <source>
        <dbReference type="PROSITE" id="PS51332"/>
    </source>
</evidence>
<dbReference type="InterPro" id="IPR058240">
    <property type="entry name" value="rSAM_sf"/>
</dbReference>
<accession>U4R2V3</accession>
<dbReference type="GO" id="GO:0031419">
    <property type="term" value="F:cobalamin binding"/>
    <property type="evidence" value="ECO:0007669"/>
    <property type="project" value="InterPro"/>
</dbReference>
<evidence type="ECO:0000256" key="4">
    <source>
        <dbReference type="ARBA" id="ARBA00022691"/>
    </source>
</evidence>
<feature type="domain" description="Radical SAM core" evidence="9">
    <location>
        <begin position="195"/>
        <end position="424"/>
    </location>
</feature>
<dbReference type="SMART" id="SM00729">
    <property type="entry name" value="Elp3"/>
    <property type="match status" value="1"/>
</dbReference>
<organism evidence="10 11">
    <name type="scientific">Ruminiclostridium papyrosolvens C7</name>
    <dbReference type="NCBI Taxonomy" id="1330534"/>
    <lineage>
        <taxon>Bacteria</taxon>
        <taxon>Bacillati</taxon>
        <taxon>Bacillota</taxon>
        <taxon>Clostridia</taxon>
        <taxon>Eubacteriales</taxon>
        <taxon>Oscillospiraceae</taxon>
        <taxon>Ruminiclostridium</taxon>
    </lineage>
</organism>
<feature type="domain" description="B12-binding" evidence="8">
    <location>
        <begin position="1"/>
        <end position="152"/>
    </location>
</feature>
<evidence type="ECO:0000256" key="5">
    <source>
        <dbReference type="ARBA" id="ARBA00022723"/>
    </source>
</evidence>
<dbReference type="CDD" id="cd02068">
    <property type="entry name" value="radical_SAM_B12_BD"/>
    <property type="match status" value="1"/>
</dbReference>
<dbReference type="GO" id="GO:0003824">
    <property type="term" value="F:catalytic activity"/>
    <property type="evidence" value="ECO:0007669"/>
    <property type="project" value="InterPro"/>
</dbReference>
<keyword evidence="6" id="KW-0408">Iron</keyword>
<dbReference type="InterPro" id="IPR006638">
    <property type="entry name" value="Elp3/MiaA/NifB-like_rSAM"/>
</dbReference>
<name>U4R2V3_9FIRM</name>
<dbReference type="SFLD" id="SFLDG01082">
    <property type="entry name" value="B12-binding_domain_containing"/>
    <property type="match status" value="1"/>
</dbReference>
<comment type="cofactor">
    <cofactor evidence="1">
        <name>[4Fe-4S] cluster</name>
        <dbReference type="ChEBI" id="CHEBI:49883"/>
    </cofactor>
</comment>
<dbReference type="InterPro" id="IPR051198">
    <property type="entry name" value="BchE-like"/>
</dbReference>
<dbReference type="PANTHER" id="PTHR43409:SF7">
    <property type="entry name" value="BLL1977 PROTEIN"/>
    <property type="match status" value="1"/>
</dbReference>
<keyword evidence="5" id="KW-0479">Metal-binding</keyword>
<dbReference type="STRING" id="1330534.L323_08215"/>
<dbReference type="OrthoDB" id="9801659at2"/>
<dbReference type="Pfam" id="PF02310">
    <property type="entry name" value="B12-binding"/>
    <property type="match status" value="1"/>
</dbReference>
<evidence type="ECO:0000256" key="3">
    <source>
        <dbReference type="ARBA" id="ARBA00022679"/>
    </source>
</evidence>
<gene>
    <name evidence="10" type="ORF">L323_08215</name>
</gene>
<keyword evidence="2" id="KW-0489">Methyltransferase</keyword>
<evidence type="ECO:0000313" key="10">
    <source>
        <dbReference type="EMBL" id="EPR12521.1"/>
    </source>
</evidence>
<dbReference type="InterPro" id="IPR054274">
    <property type="entry name" value="DUF7005"/>
</dbReference>
<evidence type="ECO:0000313" key="11">
    <source>
        <dbReference type="Proteomes" id="UP000016860"/>
    </source>
</evidence>
<dbReference type="PANTHER" id="PTHR43409">
    <property type="entry name" value="ANAEROBIC MAGNESIUM-PROTOPORPHYRIN IX MONOMETHYL ESTER CYCLASE-RELATED"/>
    <property type="match status" value="1"/>
</dbReference>